<dbReference type="InterPro" id="IPR025202">
    <property type="entry name" value="PLD-like_dom"/>
</dbReference>
<evidence type="ECO:0000259" key="1">
    <source>
        <dbReference type="PROSITE" id="PS50035"/>
    </source>
</evidence>
<dbReference type="Proteomes" id="UP001589898">
    <property type="component" value="Unassembled WGS sequence"/>
</dbReference>
<reference evidence="2 3" key="1">
    <citation type="submission" date="2024-09" db="EMBL/GenBank/DDBJ databases">
        <authorList>
            <person name="Sun Q."/>
            <person name="Mori K."/>
        </authorList>
    </citation>
    <scope>NUCLEOTIDE SEQUENCE [LARGE SCALE GENOMIC DNA]</scope>
    <source>
        <strain evidence="2 3">KCTC 52403</strain>
    </source>
</reference>
<dbReference type="Pfam" id="PF13091">
    <property type="entry name" value="PLDc_2"/>
    <property type="match status" value="2"/>
</dbReference>
<gene>
    <name evidence="2" type="ORF">ACFFFU_05315</name>
</gene>
<sequence length="531" mass="57830">MISRARRIVLWGGFSLLMLVGSGLLLADHLTPPNTGRPSYALPVADDHTALDRELGPLLARNPGKTGAITLVDGIDAFAARAMSARQAGRSLDLQYYIWHDDLTGRLLAREAWLAAERGVRVRLLLDDINAGGKDTPLLVLDGHPGIEVRLYNPFRNRDGIARLLEMLQRGFSLNHRMHNKAWIADGRVAIVGGRNVGLEYFSASDASNFHDLDLLLFGPEVERASEIFDAFWNSEAVVPLSDLGTLGLDDIRATVEAIGGEARSAEARRYMERVEGSPTVRAYLQQSLAPHWSDRIRVVSDPPVKRRGDDGGDWLVGRVDEALRGAREAALLVSPYFVPGEDTSDLLVQLAGAGVHVGVVTNSLAANDVAAVHGGYSKYRKRLLEGGVHLYELRPEAAVNHADAAAPANVRPRAAAAGSSGASLHTKAFLVDASRGFIGSYNLDPRSAYLNTEMGVFFDDPGLAADLRAEYLHLAGPGLSWKVGLDGEGDLAWLDAAADPPRLLHREPDASRWRRLQAWIFRWLPLESQL</sequence>
<dbReference type="EMBL" id="JBHLTF010000025">
    <property type="protein sequence ID" value="MFC0717167.1"/>
    <property type="molecule type" value="Genomic_DNA"/>
</dbReference>
<dbReference type="PROSITE" id="PS50035">
    <property type="entry name" value="PLD"/>
    <property type="match status" value="2"/>
</dbReference>
<dbReference type="PANTHER" id="PTHR21248">
    <property type="entry name" value="CARDIOLIPIN SYNTHASE"/>
    <property type="match status" value="1"/>
</dbReference>
<organism evidence="2 3">
    <name type="scientific">Luteimonas padinae</name>
    <dbReference type="NCBI Taxonomy" id="1714359"/>
    <lineage>
        <taxon>Bacteria</taxon>
        <taxon>Pseudomonadati</taxon>
        <taxon>Pseudomonadota</taxon>
        <taxon>Gammaproteobacteria</taxon>
        <taxon>Lysobacterales</taxon>
        <taxon>Lysobacteraceae</taxon>
        <taxon>Luteimonas</taxon>
    </lineage>
</organism>
<dbReference type="SUPFAM" id="SSF56024">
    <property type="entry name" value="Phospholipase D/nuclease"/>
    <property type="match status" value="2"/>
</dbReference>
<accession>A0ABV6SUQ1</accession>
<keyword evidence="3" id="KW-1185">Reference proteome</keyword>
<name>A0ABV6SUQ1_9GAMM</name>
<feature type="domain" description="PLD phosphodiesterase" evidence="1">
    <location>
        <begin position="421"/>
        <end position="448"/>
    </location>
</feature>
<feature type="domain" description="PLD phosphodiesterase" evidence="1">
    <location>
        <begin position="174"/>
        <end position="201"/>
    </location>
</feature>
<dbReference type="InterPro" id="IPR001736">
    <property type="entry name" value="PLipase_D/transphosphatidylase"/>
</dbReference>
<evidence type="ECO:0000313" key="3">
    <source>
        <dbReference type="Proteomes" id="UP001589898"/>
    </source>
</evidence>
<dbReference type="PANTHER" id="PTHR21248:SF12">
    <property type="entry name" value="CARDIOLIPIN SYNTHASE C"/>
    <property type="match status" value="1"/>
</dbReference>
<dbReference type="CDD" id="cd09113">
    <property type="entry name" value="PLDc_ymdC_like_2"/>
    <property type="match status" value="1"/>
</dbReference>
<dbReference type="SMART" id="SM00155">
    <property type="entry name" value="PLDc"/>
    <property type="match status" value="2"/>
</dbReference>
<dbReference type="Gene3D" id="3.30.870.10">
    <property type="entry name" value="Endonuclease Chain A"/>
    <property type="match status" value="2"/>
</dbReference>
<dbReference type="CDD" id="cd09111">
    <property type="entry name" value="PLDc_ymdC_like_1"/>
    <property type="match status" value="1"/>
</dbReference>
<dbReference type="RefSeq" id="WP_308430365.1">
    <property type="nucleotide sequence ID" value="NZ_BMZT01000015.1"/>
</dbReference>
<protein>
    <submittedName>
        <fullName evidence="2">Phospholipase D family protein</fullName>
    </submittedName>
</protein>
<evidence type="ECO:0000313" key="2">
    <source>
        <dbReference type="EMBL" id="MFC0717167.1"/>
    </source>
</evidence>
<proteinExistence type="predicted"/>
<comment type="caution">
    <text evidence="2">The sequence shown here is derived from an EMBL/GenBank/DDBJ whole genome shotgun (WGS) entry which is preliminary data.</text>
</comment>